<dbReference type="OrthoDB" id="271912at2"/>
<proteinExistence type="predicted"/>
<dbReference type="PROSITE" id="PS50818">
    <property type="entry name" value="INTEIN_C_TER"/>
    <property type="match status" value="1"/>
</dbReference>
<dbReference type="InterPro" id="IPR030934">
    <property type="entry name" value="Intein_C"/>
</dbReference>
<dbReference type="EMBL" id="CP036289">
    <property type="protein sequence ID" value="QDU75859.1"/>
    <property type="molecule type" value="Genomic_DNA"/>
</dbReference>
<dbReference type="AlphaFoldDB" id="A0A518C9G1"/>
<dbReference type="Gene3D" id="2.170.16.10">
    <property type="entry name" value="Hedgehog/Intein (Hint) domain"/>
    <property type="match status" value="1"/>
</dbReference>
<dbReference type="InterPro" id="IPR036844">
    <property type="entry name" value="Hint_dom_sf"/>
</dbReference>
<dbReference type="RefSeq" id="WP_144973536.1">
    <property type="nucleotide sequence ID" value="NZ_CP036289.1"/>
</dbReference>
<dbReference type="SUPFAM" id="SSF51294">
    <property type="entry name" value="Hedgehog/intein (Hint) domain"/>
    <property type="match status" value="1"/>
</dbReference>
<evidence type="ECO:0000313" key="2">
    <source>
        <dbReference type="Proteomes" id="UP000318626"/>
    </source>
</evidence>
<protein>
    <submittedName>
        <fullName evidence="1">Uncharacterized protein</fullName>
    </submittedName>
</protein>
<dbReference type="NCBIfam" id="TIGR01443">
    <property type="entry name" value="intein_Cterm"/>
    <property type="match status" value="1"/>
</dbReference>
<gene>
    <name evidence="1" type="ORF">Pan97_29010</name>
</gene>
<dbReference type="KEGG" id="bvo:Pan97_29010"/>
<sequence length="339" mass="37701">MFISRAAGWWVTGCLTLGVGLLLASQMPGSNGDPTVEERIVSIEDVRLGDRVDTDASSVAKQQAISTVDQRPYWDLQPVSADDWKAVKLQVSKDGDVFDVQLLRPNRWFLENEVVEGGQVHLELPEQSIDDPAEVMQIGDCPTLAPGRGRIVTGLISHVRGGILNLHVEELAKPIGVTSNHPFWSEDRQAFVTAGELKPGEHLQSGDKTVTLRRVDAVPGERRVYNLEVHGDHIYRVSCLGILVHNASAKTYPRDYQTKNTRQQSANYNSEGEARALARQKVGKNPVDVGDNKLRSQDGRWQYRAKPVDTNQNHVHLEKLDPVTGEVLENWHLNYPEGS</sequence>
<dbReference type="CDD" id="cd00081">
    <property type="entry name" value="Hint"/>
    <property type="match status" value="1"/>
</dbReference>
<keyword evidence="2" id="KW-1185">Reference proteome</keyword>
<reference evidence="2" key="1">
    <citation type="submission" date="2019-02" db="EMBL/GenBank/DDBJ databases">
        <title>Deep-cultivation of Planctomycetes and their phenomic and genomic characterization uncovers novel biology.</title>
        <authorList>
            <person name="Wiegand S."/>
            <person name="Jogler M."/>
            <person name="Boedeker C."/>
            <person name="Pinto D."/>
            <person name="Vollmers J."/>
            <person name="Rivas-Marin E."/>
            <person name="Kohn T."/>
            <person name="Peeters S.H."/>
            <person name="Heuer A."/>
            <person name="Rast P."/>
            <person name="Oberbeckmann S."/>
            <person name="Bunk B."/>
            <person name="Jeske O."/>
            <person name="Meyerdierks A."/>
            <person name="Storesund J.E."/>
            <person name="Kallscheuer N."/>
            <person name="Luecker S."/>
            <person name="Lage O.M."/>
            <person name="Pohl T."/>
            <person name="Merkel B.J."/>
            <person name="Hornburger P."/>
            <person name="Mueller R.-W."/>
            <person name="Bruemmer F."/>
            <person name="Labrenz M."/>
            <person name="Spormann A.M."/>
            <person name="Op den Camp H."/>
            <person name="Overmann J."/>
            <person name="Amann R."/>
            <person name="Jetten M.S.M."/>
            <person name="Mascher T."/>
            <person name="Medema M.H."/>
            <person name="Devos D.P."/>
            <person name="Kaster A.-K."/>
            <person name="Ovreas L."/>
            <person name="Rohde M."/>
            <person name="Galperin M.Y."/>
            <person name="Jogler C."/>
        </authorList>
    </citation>
    <scope>NUCLEOTIDE SEQUENCE [LARGE SCALE GENOMIC DNA]</scope>
    <source>
        <strain evidence="2">Pan97</strain>
    </source>
</reference>
<dbReference type="Pfam" id="PF07591">
    <property type="entry name" value="PT-HINT"/>
    <property type="match status" value="1"/>
</dbReference>
<organism evidence="1 2">
    <name type="scientific">Bremerella volcania</name>
    <dbReference type="NCBI Taxonomy" id="2527984"/>
    <lineage>
        <taxon>Bacteria</taxon>
        <taxon>Pseudomonadati</taxon>
        <taxon>Planctomycetota</taxon>
        <taxon>Planctomycetia</taxon>
        <taxon>Pirellulales</taxon>
        <taxon>Pirellulaceae</taxon>
        <taxon>Bremerella</taxon>
    </lineage>
</organism>
<dbReference type="Proteomes" id="UP000318626">
    <property type="component" value="Chromosome"/>
</dbReference>
<evidence type="ECO:0000313" key="1">
    <source>
        <dbReference type="EMBL" id="QDU75859.1"/>
    </source>
</evidence>
<accession>A0A518C9G1</accession>
<name>A0A518C9G1_9BACT</name>